<feature type="binding site" evidence="17">
    <location>
        <position position="434"/>
    </location>
    <ligand>
        <name>AMP</name>
        <dbReference type="ChEBI" id="CHEBI:456215"/>
    </ligand>
</feature>
<feature type="binding site" evidence="18">
    <location>
        <begin position="57"/>
        <end position="61"/>
    </location>
    <ligand>
        <name>(6S)-NADPHX</name>
        <dbReference type="ChEBI" id="CHEBI:64076"/>
    </ligand>
</feature>
<dbReference type="PIRSF" id="PIRSF017184">
    <property type="entry name" value="Nnr"/>
    <property type="match status" value="1"/>
</dbReference>
<evidence type="ECO:0000259" key="21">
    <source>
        <dbReference type="PROSITE" id="PS51385"/>
    </source>
</evidence>
<keyword evidence="11 18" id="KW-0413">Isomerase</keyword>
<evidence type="ECO:0000256" key="7">
    <source>
        <dbReference type="ARBA" id="ARBA00022840"/>
    </source>
</evidence>
<comment type="similarity">
    <text evidence="3 19">In the N-terminal section; belongs to the NnrE/AIBP family.</text>
</comment>
<evidence type="ECO:0000259" key="20">
    <source>
        <dbReference type="PROSITE" id="PS51383"/>
    </source>
</evidence>
<comment type="similarity">
    <text evidence="17">Belongs to the NnrD/CARKD family.</text>
</comment>
<feature type="binding site" evidence="18">
    <location>
        <position position="58"/>
    </location>
    <ligand>
        <name>K(+)</name>
        <dbReference type="ChEBI" id="CHEBI:29103"/>
    </ligand>
</feature>
<dbReference type="PANTHER" id="PTHR12592:SF0">
    <property type="entry name" value="ATP-DEPENDENT (S)-NAD(P)H-HYDRATE DEHYDRATASE"/>
    <property type="match status" value="1"/>
</dbReference>
<dbReference type="InterPro" id="IPR004443">
    <property type="entry name" value="YjeF_N_dom"/>
</dbReference>
<organism evidence="22 23">
    <name type="scientific">Phreatobacter stygius</name>
    <dbReference type="NCBI Taxonomy" id="1940610"/>
    <lineage>
        <taxon>Bacteria</taxon>
        <taxon>Pseudomonadati</taxon>
        <taxon>Pseudomonadota</taxon>
        <taxon>Alphaproteobacteria</taxon>
        <taxon>Hyphomicrobiales</taxon>
        <taxon>Phreatobacteraceae</taxon>
        <taxon>Phreatobacter</taxon>
    </lineage>
</organism>
<evidence type="ECO:0000256" key="5">
    <source>
        <dbReference type="ARBA" id="ARBA00022723"/>
    </source>
</evidence>
<sequence length="493" mass="49729">MPALLTPIEMAEADRLTIAAGPSGQVLMARAGLAVADAVSRSAPLGGRVAVICGPGNNGGDGYVVARILRHRGYRLTVFADAPPDSRAADAAAAFAEWQGPIEPLSEWSDASAGIVVDALYGAGLSRDIGGAAAELIARLNASACRVVAVDIPSGIDGATGQPRGAAVKAHETVTFYRRKPGHLLLPGRLHCGTIRVADIGISDDVLQAIGPKTFVNEPALWRGLFPFPRIAAHKYDRGHAVVVSGGLTQTGAARLAARGALRAGAGLVTLASPPEALSVNAAHLTAIMLMRMDGVTGLSEILADQRRNAVCLGPALGLGEATRGLVAEALASGAATVLDADALTSFAGEADKLFAGIKAWAERPVVLTPHAGEFGRLFGPDQAGSKLEAARSAAARAGAVVVLKGPDTVVAAPDGRAAIAANAPPWLATAGSGDVLAGIVTGLLAARMPAFEAAAAGVWLHGEAGLAAGIGLIAEDLPEVLPGVLKALRAAE</sequence>
<comment type="catalytic activity">
    <reaction evidence="2 18 19">
        <text>(6R)-NADPHX = (6S)-NADPHX</text>
        <dbReference type="Rhea" id="RHEA:32227"/>
        <dbReference type="ChEBI" id="CHEBI:64076"/>
        <dbReference type="ChEBI" id="CHEBI:64077"/>
        <dbReference type="EC" id="5.1.99.6"/>
    </reaction>
</comment>
<dbReference type="HAMAP" id="MF_01966">
    <property type="entry name" value="NADHX_epimerase"/>
    <property type="match status" value="1"/>
</dbReference>
<feature type="binding site" evidence="18">
    <location>
        <position position="154"/>
    </location>
    <ligand>
        <name>K(+)</name>
        <dbReference type="ChEBI" id="CHEBI:29103"/>
    </ligand>
</feature>
<evidence type="ECO:0000256" key="4">
    <source>
        <dbReference type="ARBA" id="ARBA00009524"/>
    </source>
</evidence>
<name>A0A4D7B6C5_9HYPH</name>
<comment type="caution">
    <text evidence="17">Lacks conserved residue(s) required for the propagation of feature annotation.</text>
</comment>
<keyword evidence="5 18" id="KW-0479">Metal-binding</keyword>
<dbReference type="InterPro" id="IPR036652">
    <property type="entry name" value="YjeF_N_dom_sf"/>
</dbReference>
<dbReference type="Pfam" id="PF01256">
    <property type="entry name" value="Carb_kinase"/>
    <property type="match status" value="1"/>
</dbReference>
<dbReference type="NCBIfam" id="TIGR00196">
    <property type="entry name" value="yjeF_cterm"/>
    <property type="match status" value="1"/>
</dbReference>
<comment type="catalytic activity">
    <reaction evidence="16 17 19">
        <text>(6S)-NADPHX + ADP = AMP + phosphate + NADPH + H(+)</text>
        <dbReference type="Rhea" id="RHEA:32235"/>
        <dbReference type="ChEBI" id="CHEBI:15378"/>
        <dbReference type="ChEBI" id="CHEBI:43474"/>
        <dbReference type="ChEBI" id="CHEBI:57783"/>
        <dbReference type="ChEBI" id="CHEBI:64076"/>
        <dbReference type="ChEBI" id="CHEBI:456215"/>
        <dbReference type="ChEBI" id="CHEBI:456216"/>
        <dbReference type="EC" id="4.2.1.136"/>
    </reaction>
</comment>
<evidence type="ECO:0000256" key="3">
    <source>
        <dbReference type="ARBA" id="ARBA00006001"/>
    </source>
</evidence>
<gene>
    <name evidence="18" type="primary">nnrE</name>
    <name evidence="17" type="synonym">nnrD</name>
    <name evidence="22" type="ORF">E8M01_34555</name>
</gene>
<feature type="binding site" evidence="17">
    <location>
        <begin position="405"/>
        <end position="409"/>
    </location>
    <ligand>
        <name>AMP</name>
        <dbReference type="ChEBI" id="CHEBI:456215"/>
    </ligand>
</feature>
<dbReference type="PROSITE" id="PS01050">
    <property type="entry name" value="YJEF_C_2"/>
    <property type="match status" value="1"/>
</dbReference>
<evidence type="ECO:0000256" key="19">
    <source>
        <dbReference type="PIRNR" id="PIRNR017184"/>
    </source>
</evidence>
<dbReference type="SUPFAM" id="SSF53613">
    <property type="entry name" value="Ribokinase-like"/>
    <property type="match status" value="1"/>
</dbReference>
<evidence type="ECO:0000256" key="17">
    <source>
        <dbReference type="HAMAP-Rule" id="MF_01965"/>
    </source>
</evidence>
<evidence type="ECO:0000256" key="14">
    <source>
        <dbReference type="ARBA" id="ARBA00025153"/>
    </source>
</evidence>
<dbReference type="InterPro" id="IPR029056">
    <property type="entry name" value="Ribokinase-like"/>
</dbReference>
<dbReference type="PANTHER" id="PTHR12592">
    <property type="entry name" value="ATP-DEPENDENT (S)-NAD(P)H-HYDRATE DEHYDRATASE FAMILY MEMBER"/>
    <property type="match status" value="1"/>
</dbReference>
<dbReference type="GO" id="GO:0005524">
    <property type="term" value="F:ATP binding"/>
    <property type="evidence" value="ECO:0007669"/>
    <property type="project" value="UniProtKB-UniRule"/>
</dbReference>
<dbReference type="InterPro" id="IPR017953">
    <property type="entry name" value="Carbohydrate_kinase_pred_CS"/>
</dbReference>
<dbReference type="SUPFAM" id="SSF64153">
    <property type="entry name" value="YjeF N-terminal domain-like"/>
    <property type="match status" value="1"/>
</dbReference>
<dbReference type="GO" id="GO:0110051">
    <property type="term" value="P:metabolite repair"/>
    <property type="evidence" value="ECO:0007669"/>
    <property type="project" value="TreeGrafter"/>
</dbReference>
<dbReference type="KEGG" id="pstg:E8M01_34555"/>
<comment type="subunit">
    <text evidence="17">Homotetramer.</text>
</comment>
<feature type="domain" description="YjeF N-terminal" evidence="21">
    <location>
        <begin position="10"/>
        <end position="208"/>
    </location>
</feature>
<dbReference type="InterPro" id="IPR030677">
    <property type="entry name" value="Nnr"/>
</dbReference>
<comment type="cofactor">
    <cofactor evidence="18 19">
        <name>K(+)</name>
        <dbReference type="ChEBI" id="CHEBI:29103"/>
    </cofactor>
    <text evidence="18 19">Binds 1 potassium ion per subunit.</text>
</comment>
<protein>
    <recommendedName>
        <fullName evidence="19">Bifunctional NAD(P)H-hydrate repair enzyme</fullName>
    </recommendedName>
    <alternativeName>
        <fullName evidence="19">Nicotinamide nucleotide repair protein</fullName>
    </alternativeName>
    <domain>
        <recommendedName>
            <fullName evidence="19">ADP-dependent (S)-NAD(P)H-hydrate dehydratase</fullName>
            <ecNumber evidence="19">4.2.1.136</ecNumber>
        </recommendedName>
        <alternativeName>
            <fullName evidence="19">ADP-dependent NAD(P)HX dehydratase</fullName>
        </alternativeName>
    </domain>
    <domain>
        <recommendedName>
            <fullName evidence="19">NAD(P)H-hydrate epimerase</fullName>
            <ecNumber evidence="19">5.1.99.6</ecNumber>
        </recommendedName>
    </domain>
</protein>
<feature type="binding site" evidence="17">
    <location>
        <position position="435"/>
    </location>
    <ligand>
        <name>(6S)-NADPHX</name>
        <dbReference type="ChEBI" id="CHEBI:64076"/>
    </ligand>
</feature>
<comment type="function">
    <text evidence="18">Catalyzes the epimerization of the S- and R-forms of NAD(P)HX, a damaged form of NAD(P)H that is a result of enzymatic or heat-dependent hydration. This is a prerequisite for the S-specific NAD(P)H-hydrate dehydratase to allow the repair of both epimers of NAD(P)HX.</text>
</comment>
<evidence type="ECO:0000313" key="22">
    <source>
        <dbReference type="EMBL" id="QCI69569.1"/>
    </source>
</evidence>
<dbReference type="GO" id="GO:0046872">
    <property type="term" value="F:metal ion binding"/>
    <property type="evidence" value="ECO:0007669"/>
    <property type="project" value="UniProtKB-UniRule"/>
</dbReference>
<dbReference type="EC" id="5.1.99.6" evidence="19"/>
<dbReference type="EC" id="4.2.1.136" evidence="19"/>
<accession>A0A4D7B6C5</accession>
<dbReference type="AlphaFoldDB" id="A0A4D7B6C5"/>
<comment type="function">
    <text evidence="14 19">Bifunctional enzyme that catalyzes the epimerization of the S- and R-forms of NAD(P)HX and the dehydration of the S-form of NAD(P)HX at the expense of ADP, which is converted to AMP. This allows the repair of both epimers of NAD(P)HX, a damaged form of NAD(P)H that is a result of enzymatic or heat-dependent hydration.</text>
</comment>
<evidence type="ECO:0000256" key="9">
    <source>
        <dbReference type="ARBA" id="ARBA00022958"/>
    </source>
</evidence>
<dbReference type="Gene3D" id="3.40.50.10260">
    <property type="entry name" value="YjeF N-terminal domain"/>
    <property type="match status" value="1"/>
</dbReference>
<evidence type="ECO:0000256" key="15">
    <source>
        <dbReference type="ARBA" id="ARBA00048238"/>
    </source>
</evidence>
<dbReference type="PROSITE" id="PS51383">
    <property type="entry name" value="YJEF_C_3"/>
    <property type="match status" value="1"/>
</dbReference>
<comment type="similarity">
    <text evidence="18">Belongs to the NnrE/AIBP family.</text>
</comment>
<dbReference type="Gene3D" id="3.40.1190.20">
    <property type="match status" value="1"/>
</dbReference>
<reference evidence="22 23" key="1">
    <citation type="submission" date="2019-04" db="EMBL/GenBank/DDBJ databases">
        <title>Phreatobacter aquaticus sp. nov.</title>
        <authorList>
            <person name="Choi A."/>
        </authorList>
    </citation>
    <scope>NUCLEOTIDE SEQUENCE [LARGE SCALE GENOMIC DNA]</scope>
    <source>
        <strain evidence="22 23">KCTC 52518</strain>
    </source>
</reference>
<evidence type="ECO:0000256" key="18">
    <source>
        <dbReference type="HAMAP-Rule" id="MF_01966"/>
    </source>
</evidence>
<evidence type="ECO:0000256" key="10">
    <source>
        <dbReference type="ARBA" id="ARBA00023027"/>
    </source>
</evidence>
<comment type="catalytic activity">
    <reaction evidence="1 18 19">
        <text>(6R)-NADHX = (6S)-NADHX</text>
        <dbReference type="Rhea" id="RHEA:32215"/>
        <dbReference type="ChEBI" id="CHEBI:64074"/>
        <dbReference type="ChEBI" id="CHEBI:64075"/>
        <dbReference type="EC" id="5.1.99.6"/>
    </reaction>
</comment>
<dbReference type="GO" id="GO:0052855">
    <property type="term" value="F:ADP-dependent NAD(P)H-hydrate dehydratase activity"/>
    <property type="evidence" value="ECO:0007669"/>
    <property type="project" value="UniProtKB-UniRule"/>
</dbReference>
<dbReference type="NCBIfam" id="TIGR00197">
    <property type="entry name" value="yjeF_nterm"/>
    <property type="match status" value="1"/>
</dbReference>
<comment type="similarity">
    <text evidence="4 19">In the C-terminal section; belongs to the NnrD/CARKD family.</text>
</comment>
<evidence type="ECO:0000256" key="6">
    <source>
        <dbReference type="ARBA" id="ARBA00022741"/>
    </source>
</evidence>
<feature type="binding site" evidence="18">
    <location>
        <position position="151"/>
    </location>
    <ligand>
        <name>(6S)-NADPHX</name>
        <dbReference type="ChEBI" id="CHEBI:64076"/>
    </ligand>
</feature>
<dbReference type="CDD" id="cd01171">
    <property type="entry name" value="YXKO-related"/>
    <property type="match status" value="1"/>
</dbReference>
<feature type="binding site" evidence="18">
    <location>
        <position position="118"/>
    </location>
    <ligand>
        <name>K(+)</name>
        <dbReference type="ChEBI" id="CHEBI:29103"/>
    </ligand>
</feature>
<dbReference type="Pfam" id="PF03853">
    <property type="entry name" value="YjeF_N"/>
    <property type="match status" value="1"/>
</dbReference>
<keyword evidence="23" id="KW-1185">Reference proteome</keyword>
<feature type="binding site" evidence="18">
    <location>
        <begin position="122"/>
        <end position="128"/>
    </location>
    <ligand>
        <name>(6S)-NADPHX</name>
        <dbReference type="ChEBI" id="CHEBI:64076"/>
    </ligand>
</feature>
<dbReference type="PROSITE" id="PS51385">
    <property type="entry name" value="YJEF_N"/>
    <property type="match status" value="1"/>
</dbReference>
<evidence type="ECO:0000256" key="12">
    <source>
        <dbReference type="ARBA" id="ARBA00023239"/>
    </source>
</evidence>
<comment type="cofactor">
    <cofactor evidence="17">
        <name>Mg(2+)</name>
        <dbReference type="ChEBI" id="CHEBI:18420"/>
    </cofactor>
</comment>
<evidence type="ECO:0000256" key="8">
    <source>
        <dbReference type="ARBA" id="ARBA00022857"/>
    </source>
</evidence>
<evidence type="ECO:0000256" key="16">
    <source>
        <dbReference type="ARBA" id="ARBA00049209"/>
    </source>
</evidence>
<comment type="catalytic activity">
    <reaction evidence="15 17 19">
        <text>(6S)-NADHX + ADP = AMP + phosphate + NADH + H(+)</text>
        <dbReference type="Rhea" id="RHEA:32223"/>
        <dbReference type="ChEBI" id="CHEBI:15378"/>
        <dbReference type="ChEBI" id="CHEBI:43474"/>
        <dbReference type="ChEBI" id="CHEBI:57945"/>
        <dbReference type="ChEBI" id="CHEBI:64074"/>
        <dbReference type="ChEBI" id="CHEBI:456215"/>
        <dbReference type="ChEBI" id="CHEBI:456216"/>
        <dbReference type="EC" id="4.2.1.136"/>
    </reaction>
</comment>
<dbReference type="EMBL" id="CP039690">
    <property type="protein sequence ID" value="QCI69569.1"/>
    <property type="molecule type" value="Genomic_DNA"/>
</dbReference>
<evidence type="ECO:0000256" key="11">
    <source>
        <dbReference type="ARBA" id="ARBA00023235"/>
    </source>
</evidence>
<keyword evidence="7 17" id="KW-0067">ATP-binding</keyword>
<evidence type="ECO:0000256" key="2">
    <source>
        <dbReference type="ARBA" id="ARBA00000909"/>
    </source>
</evidence>
<dbReference type="Proteomes" id="UP000298781">
    <property type="component" value="Chromosome"/>
</dbReference>
<dbReference type="InterPro" id="IPR000631">
    <property type="entry name" value="CARKD"/>
</dbReference>
<feature type="binding site" evidence="17">
    <location>
        <position position="371"/>
    </location>
    <ligand>
        <name>(6S)-NADPHX</name>
        <dbReference type="ChEBI" id="CHEBI:64076"/>
    </ligand>
</feature>
<keyword evidence="9 18" id="KW-0630">Potassium</keyword>
<keyword evidence="8 17" id="KW-0521">NADP</keyword>
<evidence type="ECO:0000256" key="1">
    <source>
        <dbReference type="ARBA" id="ARBA00000013"/>
    </source>
</evidence>
<keyword evidence="13" id="KW-0511">Multifunctional enzyme</keyword>
<dbReference type="GO" id="GO:0046496">
    <property type="term" value="P:nicotinamide nucleotide metabolic process"/>
    <property type="evidence" value="ECO:0007669"/>
    <property type="project" value="UniProtKB-UniRule"/>
</dbReference>
<dbReference type="OrthoDB" id="9806925at2"/>
<comment type="function">
    <text evidence="17">Catalyzes the dehydration of the S-form of NAD(P)HX at the expense of ADP, which is converted to AMP. Together with NAD(P)HX epimerase, which catalyzes the epimerization of the S- and R-forms, the enzyme allows the repair of both epimers of NAD(P)HX, a damaged form of NAD(P)H that is a result of enzymatic or heat-dependent hydration.</text>
</comment>
<dbReference type="HAMAP" id="MF_01965">
    <property type="entry name" value="NADHX_dehydratase"/>
    <property type="match status" value="1"/>
</dbReference>
<keyword evidence="12 17" id="KW-0456">Lyase</keyword>
<evidence type="ECO:0000313" key="23">
    <source>
        <dbReference type="Proteomes" id="UP000298781"/>
    </source>
</evidence>
<feature type="binding site" evidence="17">
    <location>
        <position position="253"/>
    </location>
    <ligand>
        <name>(6S)-NADPHX</name>
        <dbReference type="ChEBI" id="CHEBI:64076"/>
    </ligand>
</feature>
<proteinExistence type="inferred from homology"/>
<dbReference type="GO" id="GO:0052856">
    <property type="term" value="F:NAD(P)HX epimerase activity"/>
    <property type="evidence" value="ECO:0007669"/>
    <property type="project" value="UniProtKB-UniRule"/>
</dbReference>
<keyword evidence="6 17" id="KW-0547">Nucleotide-binding</keyword>
<evidence type="ECO:0000256" key="13">
    <source>
        <dbReference type="ARBA" id="ARBA00023268"/>
    </source>
</evidence>
<feature type="domain" description="YjeF C-terminal" evidence="20">
    <location>
        <begin position="218"/>
        <end position="489"/>
    </location>
</feature>
<keyword evidence="10 17" id="KW-0520">NAD</keyword>